<comment type="caution">
    <text evidence="1">The sequence shown here is derived from an EMBL/GenBank/DDBJ whole genome shotgun (WGS) entry which is preliminary data.</text>
</comment>
<accession>A0A5B7CE99</accession>
<protein>
    <submittedName>
        <fullName evidence="1">Uncharacterized protein</fullName>
    </submittedName>
</protein>
<organism evidence="1 2">
    <name type="scientific">Portunus trituberculatus</name>
    <name type="common">Swimming crab</name>
    <name type="synonym">Neptunus trituberculatus</name>
    <dbReference type="NCBI Taxonomy" id="210409"/>
    <lineage>
        <taxon>Eukaryota</taxon>
        <taxon>Metazoa</taxon>
        <taxon>Ecdysozoa</taxon>
        <taxon>Arthropoda</taxon>
        <taxon>Crustacea</taxon>
        <taxon>Multicrustacea</taxon>
        <taxon>Malacostraca</taxon>
        <taxon>Eumalacostraca</taxon>
        <taxon>Eucarida</taxon>
        <taxon>Decapoda</taxon>
        <taxon>Pleocyemata</taxon>
        <taxon>Brachyura</taxon>
        <taxon>Eubrachyura</taxon>
        <taxon>Portunoidea</taxon>
        <taxon>Portunidae</taxon>
        <taxon>Portuninae</taxon>
        <taxon>Portunus</taxon>
    </lineage>
</organism>
<keyword evidence="2" id="KW-1185">Reference proteome</keyword>
<name>A0A5B7CE99_PORTR</name>
<evidence type="ECO:0000313" key="1">
    <source>
        <dbReference type="EMBL" id="MPC07625.1"/>
    </source>
</evidence>
<dbReference type="Proteomes" id="UP000324222">
    <property type="component" value="Unassembled WGS sequence"/>
</dbReference>
<proteinExistence type="predicted"/>
<reference evidence="1 2" key="1">
    <citation type="submission" date="2019-05" db="EMBL/GenBank/DDBJ databases">
        <title>Another draft genome of Portunus trituberculatus and its Hox gene families provides insights of decapod evolution.</title>
        <authorList>
            <person name="Jeong J.-H."/>
            <person name="Song I."/>
            <person name="Kim S."/>
            <person name="Choi T."/>
            <person name="Kim D."/>
            <person name="Ryu S."/>
            <person name="Kim W."/>
        </authorList>
    </citation>
    <scope>NUCLEOTIDE SEQUENCE [LARGE SCALE GENOMIC DNA]</scope>
    <source>
        <tissue evidence="1">Muscle</tissue>
    </source>
</reference>
<dbReference type="EMBL" id="VSRR010000004">
    <property type="protein sequence ID" value="MPC07625.1"/>
    <property type="molecule type" value="Genomic_DNA"/>
</dbReference>
<sequence>MVREQRVSREVQSIWNVKSRTFGEAWQRPQVWKLVPLLDPTRLGAEGVEEPRGMKTGRLVRLVGLRCSLVGGGRGEGLAGVFTVLEPK</sequence>
<evidence type="ECO:0000313" key="2">
    <source>
        <dbReference type="Proteomes" id="UP000324222"/>
    </source>
</evidence>
<dbReference type="AlphaFoldDB" id="A0A5B7CE99"/>
<gene>
    <name evidence="1" type="ORF">E2C01_000189</name>
</gene>